<dbReference type="EMBL" id="SLVM01000008">
    <property type="protein sequence ID" value="TCM85182.1"/>
    <property type="molecule type" value="Genomic_DNA"/>
</dbReference>
<name>A0A4R1YVL3_9RHOB</name>
<proteinExistence type="predicted"/>
<accession>A0A4R1YVL3</accession>
<feature type="signal peptide" evidence="1">
    <location>
        <begin position="1"/>
        <end position="20"/>
    </location>
</feature>
<sequence length="228" mass="23866">MTRPLALLVILAVLAFPATADTPARVTVVGEGLAEAVPDMATITLGVTHEAETAEAAMDRVSADLAAVLDSLRAAGIEPRDLQTAGLSLSPVWSGHEQGQRSRITGYSASNTLSVRVRELDNLGGTLDRVISEGANRFQGLSFGMQNPDPLRDEARRRAVAEALRKAALLADAAGLALGPVLSLEEEGADMPHPVRFEAARMGGDAVPVAPGELAIEARVRMVFALGE</sequence>
<dbReference type="Pfam" id="PF04402">
    <property type="entry name" value="SIMPL"/>
    <property type="match status" value="1"/>
</dbReference>
<keyword evidence="1" id="KW-0732">Signal</keyword>
<dbReference type="InterPro" id="IPR007497">
    <property type="entry name" value="SIMPL/DUF541"/>
</dbReference>
<dbReference type="PANTHER" id="PTHR34387">
    <property type="entry name" value="SLR1258 PROTEIN"/>
    <property type="match status" value="1"/>
</dbReference>
<evidence type="ECO:0000256" key="1">
    <source>
        <dbReference type="SAM" id="SignalP"/>
    </source>
</evidence>
<dbReference type="RefSeq" id="WP_132694306.1">
    <property type="nucleotide sequence ID" value="NZ_SLVM01000008.1"/>
</dbReference>
<evidence type="ECO:0000313" key="2">
    <source>
        <dbReference type="EMBL" id="TCM85182.1"/>
    </source>
</evidence>
<feature type="chain" id="PRO_5020497600" description="Secreted protein" evidence="1">
    <location>
        <begin position="21"/>
        <end position="228"/>
    </location>
</feature>
<comment type="caution">
    <text evidence="2">The sequence shown here is derived from an EMBL/GenBank/DDBJ whole genome shotgun (WGS) entry which is preliminary data.</text>
</comment>
<organism evidence="2 3">
    <name type="scientific">Rhodovulum steppense</name>
    <dbReference type="NCBI Taxonomy" id="540251"/>
    <lineage>
        <taxon>Bacteria</taxon>
        <taxon>Pseudomonadati</taxon>
        <taxon>Pseudomonadota</taxon>
        <taxon>Alphaproteobacteria</taxon>
        <taxon>Rhodobacterales</taxon>
        <taxon>Paracoccaceae</taxon>
        <taxon>Rhodovulum</taxon>
    </lineage>
</organism>
<dbReference type="AlphaFoldDB" id="A0A4R1YVL3"/>
<protein>
    <recommendedName>
        <fullName evidence="4">Secreted protein</fullName>
    </recommendedName>
</protein>
<dbReference type="OrthoDB" id="9813144at2"/>
<gene>
    <name evidence="2" type="ORF">EV216_10833</name>
</gene>
<dbReference type="Gene3D" id="3.30.70.2970">
    <property type="entry name" value="Protein of unknown function (DUF541), domain 2"/>
    <property type="match status" value="1"/>
</dbReference>
<reference evidence="2 3" key="1">
    <citation type="submission" date="2019-03" db="EMBL/GenBank/DDBJ databases">
        <title>Genomic Encyclopedia of Type Strains, Phase IV (KMG-IV): sequencing the most valuable type-strain genomes for metagenomic binning, comparative biology and taxonomic classification.</title>
        <authorList>
            <person name="Goeker M."/>
        </authorList>
    </citation>
    <scope>NUCLEOTIDE SEQUENCE [LARGE SCALE GENOMIC DNA]</scope>
    <source>
        <strain evidence="2 3">DSM 21153</strain>
    </source>
</reference>
<evidence type="ECO:0008006" key="4">
    <source>
        <dbReference type="Google" id="ProtNLM"/>
    </source>
</evidence>
<dbReference type="Gene3D" id="3.30.110.170">
    <property type="entry name" value="Protein of unknown function (DUF541), domain 1"/>
    <property type="match status" value="1"/>
</dbReference>
<dbReference type="PANTHER" id="PTHR34387:SF1">
    <property type="entry name" value="PERIPLASMIC IMMUNOGENIC PROTEIN"/>
    <property type="match status" value="1"/>
</dbReference>
<dbReference type="InterPro" id="IPR052022">
    <property type="entry name" value="26kDa_periplasmic_antigen"/>
</dbReference>
<evidence type="ECO:0000313" key="3">
    <source>
        <dbReference type="Proteomes" id="UP000295277"/>
    </source>
</evidence>
<keyword evidence="3" id="KW-1185">Reference proteome</keyword>
<dbReference type="Proteomes" id="UP000295277">
    <property type="component" value="Unassembled WGS sequence"/>
</dbReference>
<dbReference type="GO" id="GO:0006974">
    <property type="term" value="P:DNA damage response"/>
    <property type="evidence" value="ECO:0007669"/>
    <property type="project" value="TreeGrafter"/>
</dbReference>